<dbReference type="Gene3D" id="3.20.20.60">
    <property type="entry name" value="Phosphoenolpyruvate-binding domains"/>
    <property type="match status" value="1"/>
</dbReference>
<dbReference type="GO" id="GO:0005737">
    <property type="term" value="C:cytoplasm"/>
    <property type="evidence" value="ECO:0007669"/>
    <property type="project" value="TreeGrafter"/>
</dbReference>
<proteinExistence type="inferred from homology"/>
<gene>
    <name evidence="5" type="ORF">BVC71_09505</name>
</gene>
<evidence type="ECO:0000256" key="2">
    <source>
        <dbReference type="ARBA" id="ARBA00022723"/>
    </source>
</evidence>
<dbReference type="InterPro" id="IPR040442">
    <property type="entry name" value="Pyrv_kinase-like_dom_sf"/>
</dbReference>
<dbReference type="InterPro" id="IPR005000">
    <property type="entry name" value="Aldolase/citrate-lyase_domain"/>
</dbReference>
<dbReference type="OrthoDB" id="9802624at2"/>
<keyword evidence="3" id="KW-0456">Lyase</keyword>
<protein>
    <submittedName>
        <fullName evidence="5">Aldolase</fullName>
    </submittedName>
</protein>
<feature type="domain" description="HpcH/HpaI aldolase/citrate lyase" evidence="4">
    <location>
        <begin position="19"/>
        <end position="241"/>
    </location>
</feature>
<keyword evidence="6" id="KW-1185">Reference proteome</keyword>
<reference evidence="5 6" key="1">
    <citation type="submission" date="2016-12" db="EMBL/GenBank/DDBJ databases">
        <title>The draft genome sequence of HSLHS2.</title>
        <authorList>
            <person name="Hu D."/>
            <person name="Wang L."/>
            <person name="Shao Z."/>
        </authorList>
    </citation>
    <scope>NUCLEOTIDE SEQUENCE [LARGE SCALE GENOMIC DNA]</scope>
    <source>
        <strain evidence="5">MCCC 1A06712</strain>
    </source>
</reference>
<dbReference type="GO" id="GO:0016832">
    <property type="term" value="F:aldehyde-lyase activity"/>
    <property type="evidence" value="ECO:0007669"/>
    <property type="project" value="TreeGrafter"/>
</dbReference>
<evidence type="ECO:0000256" key="3">
    <source>
        <dbReference type="ARBA" id="ARBA00023239"/>
    </source>
</evidence>
<dbReference type="InterPro" id="IPR050251">
    <property type="entry name" value="HpcH-HpaI_aldolase"/>
</dbReference>
<dbReference type="PANTHER" id="PTHR30502:SF0">
    <property type="entry name" value="PHOSPHOENOLPYRUVATE CARBOXYLASE FAMILY PROTEIN"/>
    <property type="match status" value="1"/>
</dbReference>
<dbReference type="Pfam" id="PF03328">
    <property type="entry name" value="HpcH_HpaI"/>
    <property type="match status" value="1"/>
</dbReference>
<dbReference type="Proteomes" id="UP000194664">
    <property type="component" value="Unassembled WGS sequence"/>
</dbReference>
<organism evidence="5 6">
    <name type="scientific">Marivivens niveibacter</name>
    <dbReference type="NCBI Taxonomy" id="1930667"/>
    <lineage>
        <taxon>Bacteria</taxon>
        <taxon>Pseudomonadati</taxon>
        <taxon>Pseudomonadota</taxon>
        <taxon>Alphaproteobacteria</taxon>
        <taxon>Rhodobacterales</taxon>
        <taxon>Paracoccaceae</taxon>
        <taxon>Marivivens group</taxon>
        <taxon>Marivivens</taxon>
    </lineage>
</organism>
<dbReference type="PANTHER" id="PTHR30502">
    <property type="entry name" value="2-KETO-3-DEOXY-L-RHAMNONATE ALDOLASE"/>
    <property type="match status" value="1"/>
</dbReference>
<name>A0A251WZ48_9RHOB</name>
<sequence length="262" mass="28387">MNNPFKTRLAEPKMIAAAWSELGSPDTAEIMVRHGWDVIVIDGEHGRGGLEDWVHVSRAVEAAGGTVVLRLPEGSDTVIKQALDRGFRNFIVPMVNSAEEARRIVSAFHYPSRGHRGYAAPIVRGSNWGATPNYARENASEEVVIMVQCEHVDAVADLEQIAAIDGVDAIFIGPNDLAASAGYLERMDDPAFLPVLDQVETIAKKHGKPLATVRGPGRDWDELERRGFRLVAGINDVSLIIDGARAELEKLTGQSAGAAGRY</sequence>
<keyword evidence="2" id="KW-0479">Metal-binding</keyword>
<dbReference type="SUPFAM" id="SSF51621">
    <property type="entry name" value="Phosphoenolpyruvate/pyruvate domain"/>
    <property type="match status" value="1"/>
</dbReference>
<accession>A0A251WZ48</accession>
<evidence type="ECO:0000259" key="4">
    <source>
        <dbReference type="Pfam" id="PF03328"/>
    </source>
</evidence>
<dbReference type="InterPro" id="IPR015813">
    <property type="entry name" value="Pyrv/PenolPyrv_kinase-like_dom"/>
</dbReference>
<evidence type="ECO:0000256" key="1">
    <source>
        <dbReference type="ARBA" id="ARBA00005568"/>
    </source>
</evidence>
<dbReference type="GO" id="GO:0046872">
    <property type="term" value="F:metal ion binding"/>
    <property type="evidence" value="ECO:0007669"/>
    <property type="project" value="UniProtKB-KW"/>
</dbReference>
<evidence type="ECO:0000313" key="5">
    <source>
        <dbReference type="EMBL" id="OUD09344.1"/>
    </source>
</evidence>
<dbReference type="AlphaFoldDB" id="A0A251WZ48"/>
<comment type="caution">
    <text evidence="5">The sequence shown here is derived from an EMBL/GenBank/DDBJ whole genome shotgun (WGS) entry which is preliminary data.</text>
</comment>
<dbReference type="EMBL" id="MSPP01000003">
    <property type="protein sequence ID" value="OUD09344.1"/>
    <property type="molecule type" value="Genomic_DNA"/>
</dbReference>
<evidence type="ECO:0000313" key="6">
    <source>
        <dbReference type="Proteomes" id="UP000194664"/>
    </source>
</evidence>
<dbReference type="RefSeq" id="WP_086451817.1">
    <property type="nucleotide sequence ID" value="NZ_MSPP01000003.1"/>
</dbReference>
<comment type="similarity">
    <text evidence="1">Belongs to the HpcH/HpaI aldolase family.</text>
</comment>